<accession>A0A1I6H7Z4</accession>
<keyword evidence="3" id="KW-0949">S-adenosyl-L-methionine</keyword>
<dbReference type="EMBL" id="FOYX01000001">
    <property type="protein sequence ID" value="SFR50623.1"/>
    <property type="molecule type" value="Genomic_DNA"/>
</dbReference>
<evidence type="ECO:0000313" key="4">
    <source>
        <dbReference type="EMBL" id="SFR50623.1"/>
    </source>
</evidence>
<dbReference type="Proteomes" id="UP000199462">
    <property type="component" value="Unassembled WGS sequence"/>
</dbReference>
<dbReference type="RefSeq" id="WP_091900532.1">
    <property type="nucleotide sequence ID" value="NZ_FOYX01000001.1"/>
</dbReference>
<name>A0A1I6H7Z4_9FLAO</name>
<dbReference type="PROSITE" id="PS51682">
    <property type="entry name" value="SAM_OMT_I"/>
    <property type="match status" value="1"/>
</dbReference>
<dbReference type="PANTHER" id="PTHR43167">
    <property type="entry name" value="PUTATIVE (AFU_ORTHOLOGUE AFUA_6G01830)-RELATED"/>
    <property type="match status" value="1"/>
</dbReference>
<dbReference type="InterPro" id="IPR029063">
    <property type="entry name" value="SAM-dependent_MTases_sf"/>
</dbReference>
<proteinExistence type="predicted"/>
<dbReference type="SUPFAM" id="SSF53335">
    <property type="entry name" value="S-adenosyl-L-methionine-dependent methyltransferases"/>
    <property type="match status" value="1"/>
</dbReference>
<dbReference type="PANTHER" id="PTHR43167:SF1">
    <property type="entry name" value="PUTATIVE (AFU_ORTHOLOGUE AFUA_6G01830)-RELATED"/>
    <property type="match status" value="1"/>
</dbReference>
<keyword evidence="1 4" id="KW-0489">Methyltransferase</keyword>
<keyword evidence="5" id="KW-1185">Reference proteome</keyword>
<dbReference type="Gene3D" id="3.40.50.150">
    <property type="entry name" value="Vaccinia Virus protein VP39"/>
    <property type="match status" value="1"/>
</dbReference>
<gene>
    <name evidence="4" type="ORF">SAMN04488010_0055</name>
</gene>
<dbReference type="CDD" id="cd02440">
    <property type="entry name" value="AdoMet_MTases"/>
    <property type="match status" value="1"/>
</dbReference>
<dbReference type="AlphaFoldDB" id="A0A1I6H7Z4"/>
<organism evidence="4 5">
    <name type="scientific">Maribacter stanieri</name>
    <dbReference type="NCBI Taxonomy" id="440514"/>
    <lineage>
        <taxon>Bacteria</taxon>
        <taxon>Pseudomonadati</taxon>
        <taxon>Bacteroidota</taxon>
        <taxon>Flavobacteriia</taxon>
        <taxon>Flavobacteriales</taxon>
        <taxon>Flavobacteriaceae</taxon>
        <taxon>Maribacter</taxon>
    </lineage>
</organism>
<reference evidence="5" key="1">
    <citation type="submission" date="2016-10" db="EMBL/GenBank/DDBJ databases">
        <authorList>
            <person name="Varghese N."/>
            <person name="Submissions S."/>
        </authorList>
    </citation>
    <scope>NUCLEOTIDE SEQUENCE [LARGE SCALE GENOMIC DNA]</scope>
    <source>
        <strain evidence="5">DSM 19891</strain>
    </source>
</reference>
<protein>
    <submittedName>
        <fullName evidence="4">Predicted O-methyltransferase YrrM</fullName>
    </submittedName>
</protein>
<dbReference type="InterPro" id="IPR002935">
    <property type="entry name" value="SAM_O-MeTrfase"/>
</dbReference>
<dbReference type="STRING" id="440514.SAMN04488010_0055"/>
<evidence type="ECO:0000256" key="2">
    <source>
        <dbReference type="ARBA" id="ARBA00022679"/>
    </source>
</evidence>
<sequence length="210" mass="24046">MTKDSKFLQVLAAYDERMQSEDEIMKSLPVVEGMKRRDEFLLSVGEDAAVFMNTLLKSAKSKTILEIGTSYGYSTLWLAEAARENDGIVITLEADETKVTYAKHRLYEAGLSKYVDFRVGDALALMKEAKETFDFVLVDVWKELYLPCFELFYPKLKNKAWVVADNMIFPTQSIEETKRYQNRIRNTGVFSSVLLPIGSGMELSQYEQIK</sequence>
<evidence type="ECO:0000313" key="5">
    <source>
        <dbReference type="Proteomes" id="UP000199462"/>
    </source>
</evidence>
<dbReference type="Pfam" id="PF01596">
    <property type="entry name" value="Methyltransf_3"/>
    <property type="match status" value="1"/>
</dbReference>
<keyword evidence="2 4" id="KW-0808">Transferase</keyword>
<dbReference type="GO" id="GO:0008171">
    <property type="term" value="F:O-methyltransferase activity"/>
    <property type="evidence" value="ECO:0007669"/>
    <property type="project" value="InterPro"/>
</dbReference>
<evidence type="ECO:0000256" key="1">
    <source>
        <dbReference type="ARBA" id="ARBA00022603"/>
    </source>
</evidence>
<evidence type="ECO:0000256" key="3">
    <source>
        <dbReference type="ARBA" id="ARBA00022691"/>
    </source>
</evidence>
<dbReference type="GO" id="GO:0032259">
    <property type="term" value="P:methylation"/>
    <property type="evidence" value="ECO:0007669"/>
    <property type="project" value="UniProtKB-KW"/>
</dbReference>